<dbReference type="PROSITE" id="PS50928">
    <property type="entry name" value="ABC_TM1"/>
    <property type="match status" value="1"/>
</dbReference>
<dbReference type="GO" id="GO:0005886">
    <property type="term" value="C:plasma membrane"/>
    <property type="evidence" value="ECO:0007669"/>
    <property type="project" value="UniProtKB-SubCell"/>
</dbReference>
<keyword evidence="6 7" id="KW-0472">Membrane</keyword>
<name>A0A8J8SIK1_9FIRM</name>
<dbReference type="EMBL" id="CP058649">
    <property type="protein sequence ID" value="QUI24686.1"/>
    <property type="molecule type" value="Genomic_DNA"/>
</dbReference>
<dbReference type="SUPFAM" id="SSF161098">
    <property type="entry name" value="MetI-like"/>
    <property type="match status" value="1"/>
</dbReference>
<proteinExistence type="inferred from homology"/>
<keyword evidence="10" id="KW-1185">Reference proteome</keyword>
<evidence type="ECO:0000259" key="8">
    <source>
        <dbReference type="PROSITE" id="PS50928"/>
    </source>
</evidence>
<keyword evidence="2 7" id="KW-0813">Transport</keyword>
<evidence type="ECO:0000256" key="5">
    <source>
        <dbReference type="ARBA" id="ARBA00022989"/>
    </source>
</evidence>
<feature type="transmembrane region" description="Helical" evidence="7">
    <location>
        <begin position="112"/>
        <end position="134"/>
    </location>
</feature>
<evidence type="ECO:0000256" key="1">
    <source>
        <dbReference type="ARBA" id="ARBA00004651"/>
    </source>
</evidence>
<feature type="transmembrane region" description="Helical" evidence="7">
    <location>
        <begin position="146"/>
        <end position="166"/>
    </location>
</feature>
<dbReference type="InterPro" id="IPR035906">
    <property type="entry name" value="MetI-like_sf"/>
</dbReference>
<dbReference type="GO" id="GO:0055085">
    <property type="term" value="P:transmembrane transport"/>
    <property type="evidence" value="ECO:0007669"/>
    <property type="project" value="InterPro"/>
</dbReference>
<evidence type="ECO:0000256" key="4">
    <source>
        <dbReference type="ARBA" id="ARBA00022692"/>
    </source>
</evidence>
<comment type="similarity">
    <text evidence="7">Belongs to the binding-protein-dependent transport system permease family.</text>
</comment>
<evidence type="ECO:0000256" key="3">
    <source>
        <dbReference type="ARBA" id="ARBA00022475"/>
    </source>
</evidence>
<comment type="subcellular location">
    <subcellularLocation>
        <location evidence="1 7">Cell membrane</location>
        <topology evidence="1 7">Multi-pass membrane protein</topology>
    </subcellularLocation>
</comment>
<dbReference type="PANTHER" id="PTHR43227">
    <property type="entry name" value="BLL4140 PROTEIN"/>
    <property type="match status" value="1"/>
</dbReference>
<dbReference type="AlphaFoldDB" id="A0A8J8SIK1"/>
<protein>
    <submittedName>
        <fullName evidence="9">Sugar ABC transporter permease</fullName>
    </submittedName>
</protein>
<evidence type="ECO:0000256" key="6">
    <source>
        <dbReference type="ARBA" id="ARBA00023136"/>
    </source>
</evidence>
<reference evidence="9" key="1">
    <citation type="submission" date="2020-07" db="EMBL/GenBank/DDBJ databases">
        <title>Vallitalea pronyensis genome.</title>
        <authorList>
            <person name="Postec A."/>
        </authorList>
    </citation>
    <scope>NUCLEOTIDE SEQUENCE</scope>
    <source>
        <strain evidence="9">FatNI3</strain>
    </source>
</reference>
<feature type="domain" description="ABC transmembrane type-1" evidence="8">
    <location>
        <begin position="106"/>
        <end position="323"/>
    </location>
</feature>
<feature type="transmembrane region" description="Helical" evidence="7">
    <location>
        <begin position="241"/>
        <end position="264"/>
    </location>
</feature>
<keyword evidence="5 7" id="KW-1133">Transmembrane helix</keyword>
<dbReference type="Gene3D" id="1.10.3720.10">
    <property type="entry name" value="MetI-like"/>
    <property type="match status" value="1"/>
</dbReference>
<keyword evidence="4 7" id="KW-0812">Transmembrane</keyword>
<evidence type="ECO:0000313" key="9">
    <source>
        <dbReference type="EMBL" id="QUI24686.1"/>
    </source>
</evidence>
<accession>A0A8J8SIK1</accession>
<evidence type="ECO:0000256" key="7">
    <source>
        <dbReference type="RuleBase" id="RU363032"/>
    </source>
</evidence>
<dbReference type="InterPro" id="IPR000515">
    <property type="entry name" value="MetI-like"/>
</dbReference>
<dbReference type="Pfam" id="PF00528">
    <property type="entry name" value="BPD_transp_1"/>
    <property type="match status" value="1"/>
</dbReference>
<feature type="transmembrane region" description="Helical" evidence="7">
    <location>
        <begin position="43"/>
        <end position="62"/>
    </location>
</feature>
<dbReference type="Proteomes" id="UP000683246">
    <property type="component" value="Chromosome"/>
</dbReference>
<feature type="transmembrane region" description="Helical" evidence="7">
    <location>
        <begin position="302"/>
        <end position="323"/>
    </location>
</feature>
<keyword evidence="3" id="KW-1003">Cell membrane</keyword>
<dbReference type="CDD" id="cd06261">
    <property type="entry name" value="TM_PBP2"/>
    <property type="match status" value="1"/>
</dbReference>
<dbReference type="PANTHER" id="PTHR43227:SF11">
    <property type="entry name" value="BLL4140 PROTEIN"/>
    <property type="match status" value="1"/>
</dbReference>
<gene>
    <name evidence="9" type="ORF">HZI73_21335</name>
</gene>
<sequence>MFSPLLYSNHSNGKGRHILKSTSRKNNKIRKKGFFKRSLKRDWQLYVLLLLPLTYIIVFKYVPLWGVQIAFKNFVATKGIGGSEWADPLFKNFIKFFSDYNFWRVIKNTLGLSLYGLIAGFPLPIIFALSLNYVRNVKFKKTIQMITYAPHFISTVVIVGMLLQFFSTRTGIINQIIMSMGFNEINFFGTKGTFPHMYVWSQIWQSLGFSSIIYIATLAGIDPSLHEAAIMDGANKVRRMWHIDLPGIMPTAIVLLTLNLGRILNVGFEKVLLMQNPVNLNQSEIISTYVYKIGFQSALPQFSYSTAIGIFQSIVGFILIVTFNKISRKVSESSLF</sequence>
<dbReference type="KEGG" id="vpy:HZI73_21335"/>
<feature type="transmembrane region" description="Helical" evidence="7">
    <location>
        <begin position="203"/>
        <end position="221"/>
    </location>
</feature>
<organism evidence="9 10">
    <name type="scientific">Vallitalea pronyensis</name>
    <dbReference type="NCBI Taxonomy" id="1348613"/>
    <lineage>
        <taxon>Bacteria</taxon>
        <taxon>Bacillati</taxon>
        <taxon>Bacillota</taxon>
        <taxon>Clostridia</taxon>
        <taxon>Lachnospirales</taxon>
        <taxon>Vallitaleaceae</taxon>
        <taxon>Vallitalea</taxon>
    </lineage>
</organism>
<evidence type="ECO:0000313" key="10">
    <source>
        <dbReference type="Proteomes" id="UP000683246"/>
    </source>
</evidence>
<evidence type="ECO:0000256" key="2">
    <source>
        <dbReference type="ARBA" id="ARBA00022448"/>
    </source>
</evidence>
<dbReference type="InterPro" id="IPR050809">
    <property type="entry name" value="UgpAE/MalFG_permease"/>
</dbReference>